<feature type="transmembrane region" description="Helical" evidence="2">
    <location>
        <begin position="311"/>
        <end position="330"/>
    </location>
</feature>
<keyword evidence="2" id="KW-1133">Transmembrane helix</keyword>
<name>A0A5C7FW36_9BACT</name>
<gene>
    <name evidence="3" type="ORF">FUA23_05735</name>
</gene>
<keyword evidence="4" id="KW-1185">Reference proteome</keyword>
<accession>A0A5C7FW36</accession>
<keyword evidence="2" id="KW-0472">Membrane</keyword>
<keyword evidence="2" id="KW-0812">Transmembrane</keyword>
<evidence type="ECO:0000256" key="2">
    <source>
        <dbReference type="SAM" id="Phobius"/>
    </source>
</evidence>
<feature type="region of interest" description="Disordered" evidence="1">
    <location>
        <begin position="89"/>
        <end position="112"/>
    </location>
</feature>
<feature type="transmembrane region" description="Helical" evidence="2">
    <location>
        <begin position="276"/>
        <end position="299"/>
    </location>
</feature>
<comment type="caution">
    <text evidence="3">The sequence shown here is derived from an EMBL/GenBank/DDBJ whole genome shotgun (WGS) entry which is preliminary data.</text>
</comment>
<dbReference type="EMBL" id="VOXD01000006">
    <property type="protein sequence ID" value="TXF90594.1"/>
    <property type="molecule type" value="Genomic_DNA"/>
</dbReference>
<dbReference type="AlphaFoldDB" id="A0A5C7FW36"/>
<dbReference type="Pfam" id="PF14093">
    <property type="entry name" value="DUF4271"/>
    <property type="match status" value="1"/>
</dbReference>
<evidence type="ECO:0000313" key="3">
    <source>
        <dbReference type="EMBL" id="TXF90594.1"/>
    </source>
</evidence>
<dbReference type="OrthoDB" id="1494583at2"/>
<feature type="compositionally biased region" description="Low complexity" evidence="1">
    <location>
        <begin position="89"/>
        <end position="105"/>
    </location>
</feature>
<feature type="transmembrane region" description="Helical" evidence="2">
    <location>
        <begin position="246"/>
        <end position="270"/>
    </location>
</feature>
<feature type="transmembrane region" description="Helical" evidence="2">
    <location>
        <begin position="173"/>
        <end position="195"/>
    </location>
</feature>
<sequence>MYAYAGCFVSRFKDCTFTFGIYISLPLRYLIILCSLMCLSASLFAQGERNPFELTARLPAETAGESTDSVNRMEVSDNPFDLRPAGFAPSTSPAPASAPGRGATADRQNGPLVIQTTDPNKGKGSILAIHVMLLITLSGLWLLFGDLLRQCFRATMNDGIMNQLYTRRSGGELGALWTGYIYFFLASGFFVYLFATNFEIGLSYGIWGSWLTCSLVVAAALGIKNIVLVLFSFLFPVRKEVSRYVFALMIFAILGGVLISPVNLLISYAPVEWRTTFLYCGAGILVGIYCLHLMRGLFIGNRLFFSRPVHFLLYICAVELAPLLLVYYYVSGLLP</sequence>
<protein>
    <submittedName>
        <fullName evidence="3">DUF4271 domain-containing protein</fullName>
    </submittedName>
</protein>
<feature type="transmembrane region" description="Helical" evidence="2">
    <location>
        <begin position="126"/>
        <end position="144"/>
    </location>
</feature>
<dbReference type="Proteomes" id="UP000321907">
    <property type="component" value="Unassembled WGS sequence"/>
</dbReference>
<reference evidence="3 4" key="1">
    <citation type="submission" date="2019-08" db="EMBL/GenBank/DDBJ databases">
        <title>Lewinella sp. strain SSH13 Genome sequencing and assembly.</title>
        <authorList>
            <person name="Kim I."/>
        </authorList>
    </citation>
    <scope>NUCLEOTIDE SEQUENCE [LARGE SCALE GENOMIC DNA]</scope>
    <source>
        <strain evidence="3 4">SSH13</strain>
    </source>
</reference>
<feature type="transmembrane region" description="Helical" evidence="2">
    <location>
        <begin position="207"/>
        <end position="234"/>
    </location>
</feature>
<dbReference type="InterPro" id="IPR025367">
    <property type="entry name" value="DUF4271"/>
</dbReference>
<evidence type="ECO:0000256" key="1">
    <source>
        <dbReference type="SAM" id="MobiDB-lite"/>
    </source>
</evidence>
<proteinExistence type="predicted"/>
<feature type="transmembrane region" description="Helical" evidence="2">
    <location>
        <begin position="27"/>
        <end position="45"/>
    </location>
</feature>
<organism evidence="3 4">
    <name type="scientific">Neolewinella aurantiaca</name>
    <dbReference type="NCBI Taxonomy" id="2602767"/>
    <lineage>
        <taxon>Bacteria</taxon>
        <taxon>Pseudomonadati</taxon>
        <taxon>Bacteroidota</taxon>
        <taxon>Saprospiria</taxon>
        <taxon>Saprospirales</taxon>
        <taxon>Lewinellaceae</taxon>
        <taxon>Neolewinella</taxon>
    </lineage>
</organism>
<dbReference type="RefSeq" id="WP_147929766.1">
    <property type="nucleotide sequence ID" value="NZ_VOXD01000006.1"/>
</dbReference>
<evidence type="ECO:0000313" key="4">
    <source>
        <dbReference type="Proteomes" id="UP000321907"/>
    </source>
</evidence>